<comment type="subcellular location">
    <subcellularLocation>
        <location evidence="1 14">Cell membrane</location>
        <topology evidence="1 14">Multi-pass membrane protein</topology>
    </subcellularLocation>
</comment>
<dbReference type="EMBL" id="FWFR01000001">
    <property type="protein sequence ID" value="SLN33250.1"/>
    <property type="molecule type" value="Genomic_DNA"/>
</dbReference>
<dbReference type="GO" id="GO:0048034">
    <property type="term" value="P:heme O biosynthetic process"/>
    <property type="evidence" value="ECO:0007669"/>
    <property type="project" value="UniProtKB-UniRule"/>
</dbReference>
<feature type="transmembrane region" description="Helical" evidence="14">
    <location>
        <begin position="248"/>
        <end position="267"/>
    </location>
</feature>
<comment type="catalytic activity">
    <reaction evidence="13 14">
        <text>heme b + (2E,6E)-farnesyl diphosphate + H2O = Fe(II)-heme o + diphosphate</text>
        <dbReference type="Rhea" id="RHEA:28070"/>
        <dbReference type="ChEBI" id="CHEBI:15377"/>
        <dbReference type="ChEBI" id="CHEBI:33019"/>
        <dbReference type="ChEBI" id="CHEBI:60344"/>
        <dbReference type="ChEBI" id="CHEBI:60530"/>
        <dbReference type="ChEBI" id="CHEBI:175763"/>
        <dbReference type="EC" id="2.5.1.141"/>
    </reaction>
</comment>
<evidence type="ECO:0000313" key="16">
    <source>
        <dbReference type="Proteomes" id="UP000193200"/>
    </source>
</evidence>
<accession>A0A1Y5S9S8</accession>
<keyword evidence="9 14" id="KW-0472">Membrane</keyword>
<reference evidence="15 16" key="1">
    <citation type="submission" date="2017-03" db="EMBL/GenBank/DDBJ databases">
        <authorList>
            <person name="Afonso C.L."/>
            <person name="Miller P.J."/>
            <person name="Scott M.A."/>
            <person name="Spackman E."/>
            <person name="Goraichik I."/>
            <person name="Dimitrov K.M."/>
            <person name="Suarez D.L."/>
            <person name="Swayne D.E."/>
        </authorList>
    </citation>
    <scope>NUCLEOTIDE SEQUENCE [LARGE SCALE GENOMIC DNA]</scope>
    <source>
        <strain evidence="15 16">CECT 7691</strain>
    </source>
</reference>
<organism evidence="15 16">
    <name type="scientific">Oceanibacterium hippocampi</name>
    <dbReference type="NCBI Taxonomy" id="745714"/>
    <lineage>
        <taxon>Bacteria</taxon>
        <taxon>Pseudomonadati</taxon>
        <taxon>Pseudomonadota</taxon>
        <taxon>Alphaproteobacteria</taxon>
        <taxon>Sneathiellales</taxon>
        <taxon>Sneathiellaceae</taxon>
        <taxon>Oceanibacterium</taxon>
    </lineage>
</organism>
<evidence type="ECO:0000256" key="6">
    <source>
        <dbReference type="ARBA" id="ARBA00022692"/>
    </source>
</evidence>
<evidence type="ECO:0000256" key="7">
    <source>
        <dbReference type="ARBA" id="ARBA00022989"/>
    </source>
</evidence>
<gene>
    <name evidence="14 15" type="primary">ctaB</name>
    <name evidence="15" type="ORF">OCH7691_01275</name>
</gene>
<keyword evidence="7 14" id="KW-1133">Transmembrane helix</keyword>
<keyword evidence="5 14" id="KW-0808">Transferase</keyword>
<evidence type="ECO:0000256" key="1">
    <source>
        <dbReference type="ARBA" id="ARBA00004651"/>
    </source>
</evidence>
<feature type="transmembrane region" description="Helical" evidence="14">
    <location>
        <begin position="54"/>
        <end position="76"/>
    </location>
</feature>
<dbReference type="InParanoid" id="A0A1Y5S9S8"/>
<comment type="pathway">
    <text evidence="2 14">Porphyrin-containing compound metabolism; heme O biosynthesis; heme O from protoheme: step 1/1.</text>
</comment>
<dbReference type="InterPro" id="IPR006369">
    <property type="entry name" value="Protohaem_IX_farnesylTrfase"/>
</dbReference>
<feature type="transmembrane region" description="Helical" evidence="14">
    <location>
        <begin position="151"/>
        <end position="170"/>
    </location>
</feature>
<evidence type="ECO:0000256" key="12">
    <source>
        <dbReference type="ARBA" id="ARBA00042475"/>
    </source>
</evidence>
<dbReference type="UniPathway" id="UPA00834">
    <property type="reaction ID" value="UER00712"/>
</dbReference>
<dbReference type="InterPro" id="IPR030470">
    <property type="entry name" value="UbiA_prenylTrfase_CS"/>
</dbReference>
<keyword evidence="8 14" id="KW-0350">Heme biosynthesis</keyword>
<evidence type="ECO:0000256" key="9">
    <source>
        <dbReference type="ARBA" id="ARBA00023136"/>
    </source>
</evidence>
<dbReference type="InterPro" id="IPR000537">
    <property type="entry name" value="UbiA_prenyltransferase"/>
</dbReference>
<dbReference type="Gene3D" id="1.10.357.140">
    <property type="entry name" value="UbiA prenyltransferase"/>
    <property type="match status" value="1"/>
</dbReference>
<evidence type="ECO:0000256" key="3">
    <source>
        <dbReference type="ARBA" id="ARBA00012292"/>
    </source>
</evidence>
<dbReference type="Pfam" id="PF01040">
    <property type="entry name" value="UbiA"/>
    <property type="match status" value="1"/>
</dbReference>
<dbReference type="EC" id="2.5.1.141" evidence="3 14"/>
<dbReference type="GO" id="GO:0005886">
    <property type="term" value="C:plasma membrane"/>
    <property type="evidence" value="ECO:0007669"/>
    <property type="project" value="UniProtKB-SubCell"/>
</dbReference>
<dbReference type="FunCoup" id="A0A1Y5S9S8">
    <property type="interactions" value="440"/>
</dbReference>
<evidence type="ECO:0000256" key="8">
    <source>
        <dbReference type="ARBA" id="ARBA00023133"/>
    </source>
</evidence>
<dbReference type="PROSITE" id="PS00943">
    <property type="entry name" value="UBIA"/>
    <property type="match status" value="1"/>
</dbReference>
<feature type="transmembrane region" description="Helical" evidence="14">
    <location>
        <begin position="176"/>
        <end position="196"/>
    </location>
</feature>
<protein>
    <recommendedName>
        <fullName evidence="11 14">Protoheme IX farnesyltransferase</fullName>
        <ecNumber evidence="3 14">2.5.1.141</ecNumber>
    </recommendedName>
    <alternativeName>
        <fullName evidence="12 14">Heme B farnesyltransferase</fullName>
    </alternativeName>
    <alternativeName>
        <fullName evidence="10 14">Heme O synthase</fullName>
    </alternativeName>
</protein>
<dbReference type="PANTHER" id="PTHR43448">
    <property type="entry name" value="PROTOHEME IX FARNESYLTRANSFERASE, MITOCHONDRIAL"/>
    <property type="match status" value="1"/>
</dbReference>
<dbReference type="PANTHER" id="PTHR43448:SF7">
    <property type="entry name" value="4-HYDROXYBENZOATE SOLANESYLTRANSFERASE"/>
    <property type="match status" value="1"/>
</dbReference>
<dbReference type="HAMAP" id="MF_00154">
    <property type="entry name" value="CyoE_CtaB"/>
    <property type="match status" value="1"/>
</dbReference>
<evidence type="ECO:0000256" key="13">
    <source>
        <dbReference type="ARBA" id="ARBA00047690"/>
    </source>
</evidence>
<dbReference type="AlphaFoldDB" id="A0A1Y5S9S8"/>
<keyword evidence="6 14" id="KW-0812">Transmembrane</keyword>
<evidence type="ECO:0000256" key="2">
    <source>
        <dbReference type="ARBA" id="ARBA00004919"/>
    </source>
</evidence>
<evidence type="ECO:0000256" key="11">
    <source>
        <dbReference type="ARBA" id="ARBA00040810"/>
    </source>
</evidence>
<dbReference type="NCBIfam" id="TIGR01473">
    <property type="entry name" value="cyoE_ctaB"/>
    <property type="match status" value="1"/>
</dbReference>
<feature type="transmembrane region" description="Helical" evidence="14">
    <location>
        <begin position="31"/>
        <end position="48"/>
    </location>
</feature>
<dbReference type="GO" id="GO:0008495">
    <property type="term" value="F:protoheme IX farnesyltransferase activity"/>
    <property type="evidence" value="ECO:0007669"/>
    <property type="project" value="UniProtKB-UniRule"/>
</dbReference>
<evidence type="ECO:0000256" key="14">
    <source>
        <dbReference type="HAMAP-Rule" id="MF_00154"/>
    </source>
</evidence>
<name>A0A1Y5S9S8_9PROT</name>
<feature type="transmembrane region" description="Helical" evidence="14">
    <location>
        <begin position="97"/>
        <end position="119"/>
    </location>
</feature>
<feature type="transmembrane region" description="Helical" evidence="14">
    <location>
        <begin position="125"/>
        <end position="144"/>
    </location>
</feature>
<keyword evidence="4 14" id="KW-1003">Cell membrane</keyword>
<keyword evidence="16" id="KW-1185">Reference proteome</keyword>
<proteinExistence type="inferred from homology"/>
<comment type="function">
    <text evidence="14">Converts heme B (protoheme IX) to heme O by substitution of the vinyl group on carbon 2 of heme B porphyrin ring with a hydroxyethyl farnesyl side group.</text>
</comment>
<dbReference type="CDD" id="cd13957">
    <property type="entry name" value="PT_UbiA_Cox10"/>
    <property type="match status" value="1"/>
</dbReference>
<dbReference type="NCBIfam" id="NF003349">
    <property type="entry name" value="PRK04375.1-2"/>
    <property type="match status" value="1"/>
</dbReference>
<evidence type="ECO:0000256" key="10">
    <source>
        <dbReference type="ARBA" id="ARBA00030253"/>
    </source>
</evidence>
<dbReference type="InterPro" id="IPR044878">
    <property type="entry name" value="UbiA_sf"/>
</dbReference>
<evidence type="ECO:0000256" key="4">
    <source>
        <dbReference type="ARBA" id="ARBA00022475"/>
    </source>
</evidence>
<comment type="similarity">
    <text evidence="14">Belongs to the UbiA prenyltransferase family. Protoheme IX farnesyltransferase subfamily.</text>
</comment>
<evidence type="ECO:0000313" key="15">
    <source>
        <dbReference type="EMBL" id="SLN33250.1"/>
    </source>
</evidence>
<dbReference type="Proteomes" id="UP000193200">
    <property type="component" value="Unassembled WGS sequence"/>
</dbReference>
<feature type="transmembrane region" description="Helical" evidence="14">
    <location>
        <begin position="225"/>
        <end position="242"/>
    </location>
</feature>
<feature type="transmembrane region" description="Helical" evidence="14">
    <location>
        <begin position="279"/>
        <end position="300"/>
    </location>
</feature>
<comment type="miscellaneous">
    <text evidence="14">Carbon 2 of the heme B porphyrin ring is defined according to the Fischer nomenclature.</text>
</comment>
<sequence>MTDTTAIAADKTDPADLARVGDYFALLKPRVMSLVIFTAGVGLAIAPGDIHPLLAFTALLAIAVGAGASGAINMWYDADIDRVMARTRNRPIPAGRIDAGTALAFGSVLAVGSVIVMGLAVNHVAALLLAVTIAFYVFIYTMWLKRRTPQNIVIGGASGALPPVIGWAAVTGTVDAGAVALFAIIFMWTPPHFWALSLWRSGDYEKVGVPMLPVVAGLRATRNQILVYSLLLFPITLTPPFFGAGGWFYEAVAAVLGLVFVFAAFRVWRSEEEKPAKQLFAYSILYLFLLFAALLGEWAFGRVA</sequence>
<evidence type="ECO:0000256" key="5">
    <source>
        <dbReference type="ARBA" id="ARBA00022679"/>
    </source>
</evidence>